<dbReference type="Pfam" id="PF02518">
    <property type="entry name" value="HATPase_c"/>
    <property type="match status" value="1"/>
</dbReference>
<reference evidence="4" key="1">
    <citation type="journal article" date="2019" name="Int. J. Syst. Evol. Microbiol.">
        <title>The Global Catalogue of Microorganisms (GCM) 10K type strain sequencing project: providing services to taxonomists for standard genome sequencing and annotation.</title>
        <authorList>
            <consortium name="The Broad Institute Genomics Platform"/>
            <consortium name="The Broad Institute Genome Sequencing Center for Infectious Disease"/>
            <person name="Wu L."/>
            <person name="Ma J."/>
        </authorList>
    </citation>
    <scope>NUCLEOTIDE SEQUENCE [LARGE SCALE GENOMIC DNA]</scope>
    <source>
        <strain evidence="4">NBRC 104970</strain>
    </source>
</reference>
<dbReference type="Gene3D" id="3.30.565.10">
    <property type="entry name" value="Histidine kinase-like ATPase, C-terminal domain"/>
    <property type="match status" value="1"/>
</dbReference>
<dbReference type="SMART" id="SM00387">
    <property type="entry name" value="HATPase_c"/>
    <property type="match status" value="1"/>
</dbReference>
<dbReference type="PANTHER" id="PTHR34220">
    <property type="entry name" value="SENSOR HISTIDINE KINASE YPDA"/>
    <property type="match status" value="1"/>
</dbReference>
<dbReference type="Proteomes" id="UP001156836">
    <property type="component" value="Unassembled WGS sequence"/>
</dbReference>
<gene>
    <name evidence="3" type="ORF">GCM10007860_16210</name>
</gene>
<keyword evidence="3" id="KW-0808">Transferase</keyword>
<dbReference type="InterPro" id="IPR050640">
    <property type="entry name" value="Bact_2-comp_sensor_kinase"/>
</dbReference>
<evidence type="ECO:0000259" key="2">
    <source>
        <dbReference type="SMART" id="SM00387"/>
    </source>
</evidence>
<keyword evidence="1" id="KW-0472">Membrane</keyword>
<feature type="transmembrane region" description="Helical" evidence="1">
    <location>
        <begin position="38"/>
        <end position="58"/>
    </location>
</feature>
<feature type="transmembrane region" description="Helical" evidence="1">
    <location>
        <begin position="64"/>
        <end position="82"/>
    </location>
</feature>
<evidence type="ECO:0000313" key="3">
    <source>
        <dbReference type="EMBL" id="GLS04474.1"/>
    </source>
</evidence>
<keyword evidence="1" id="KW-1133">Transmembrane helix</keyword>
<dbReference type="PANTHER" id="PTHR34220:SF9">
    <property type="entry name" value="SIGNAL TRANSDUCTION HISTIDINE KINASE INTERNAL REGION DOMAIN-CONTAINING PROTEIN"/>
    <property type="match status" value="1"/>
</dbReference>
<keyword evidence="3" id="KW-0418">Kinase</keyword>
<dbReference type="InterPro" id="IPR036890">
    <property type="entry name" value="HATPase_C_sf"/>
</dbReference>
<evidence type="ECO:0000313" key="4">
    <source>
        <dbReference type="Proteomes" id="UP001156836"/>
    </source>
</evidence>
<dbReference type="GO" id="GO:0016301">
    <property type="term" value="F:kinase activity"/>
    <property type="evidence" value="ECO:0007669"/>
    <property type="project" value="UniProtKB-KW"/>
</dbReference>
<comment type="caution">
    <text evidence="3">The sequence shown here is derived from an EMBL/GenBank/DDBJ whole genome shotgun (WGS) entry which is preliminary data.</text>
</comment>
<dbReference type="Pfam" id="PF06580">
    <property type="entry name" value="His_kinase"/>
    <property type="match status" value="1"/>
</dbReference>
<organism evidence="3 4">
    <name type="scientific">Chitiniphilus shinanonensis</name>
    <dbReference type="NCBI Taxonomy" id="553088"/>
    <lineage>
        <taxon>Bacteria</taxon>
        <taxon>Pseudomonadati</taxon>
        <taxon>Pseudomonadota</taxon>
        <taxon>Betaproteobacteria</taxon>
        <taxon>Neisseriales</taxon>
        <taxon>Chitinibacteraceae</taxon>
        <taxon>Chitiniphilus</taxon>
    </lineage>
</organism>
<protein>
    <submittedName>
        <fullName evidence="3">Histidine kinase</fullName>
    </submittedName>
</protein>
<feature type="domain" description="Histidine kinase/HSP90-like ATPase" evidence="2">
    <location>
        <begin position="268"/>
        <end position="371"/>
    </location>
</feature>
<keyword evidence="1" id="KW-0812">Transmembrane</keyword>
<name>A0ABQ6BSJ1_9NEIS</name>
<accession>A0ABQ6BSJ1</accession>
<dbReference type="EMBL" id="BSOZ01000019">
    <property type="protein sequence ID" value="GLS04474.1"/>
    <property type="molecule type" value="Genomic_DNA"/>
</dbReference>
<feature type="transmembrane region" description="Helical" evidence="1">
    <location>
        <begin position="94"/>
        <end position="114"/>
    </location>
</feature>
<evidence type="ECO:0000256" key="1">
    <source>
        <dbReference type="SAM" id="Phobius"/>
    </source>
</evidence>
<dbReference type="InterPro" id="IPR003594">
    <property type="entry name" value="HATPase_dom"/>
</dbReference>
<feature type="transmembrane region" description="Helical" evidence="1">
    <location>
        <begin position="126"/>
        <end position="148"/>
    </location>
</feature>
<keyword evidence="4" id="KW-1185">Reference proteome</keyword>
<dbReference type="RefSeq" id="WP_018746936.1">
    <property type="nucleotide sequence ID" value="NZ_BSOZ01000019.1"/>
</dbReference>
<proteinExistence type="predicted"/>
<dbReference type="SUPFAM" id="SSF55874">
    <property type="entry name" value="ATPase domain of HSP90 chaperone/DNA topoisomerase II/histidine kinase"/>
    <property type="match status" value="1"/>
</dbReference>
<sequence>MNPQHDDSEAPPRPWWSAFSRRLPAPACEPADTRWRSLLLLLIVNQGIALLLLAAGISSGLWPTFLIANCVGIVIYTAYAVAQRLVPWYWARHALALPFGLLLGLKLAALAGAYDVTQSLLDPVTHWRLVVTCLLIAMAATIVISQYFHNLEYRAQLAAEQRRAAEARQAETAAQLALLQAQIEPHFLFNTLATVHGLIERDPPLARTMLDHLNGYLRASLGRTRRPSTTLGDELELIGELLAIAAIRLQARLRYRIDVPDALRRAVLPPLLLQPLVENALEHGIEPALHGGEIVIEGRLDADGLLHLDVRDTGPGLRDGQPAFGDSGAGGVGLANVRQRLATLYGDAGRLALYPNAPHGVHAELRLPYREA</sequence>
<dbReference type="InterPro" id="IPR010559">
    <property type="entry name" value="Sig_transdc_His_kin_internal"/>
</dbReference>